<dbReference type="Pfam" id="PF22817">
    <property type="entry name" value="ApeP-like"/>
    <property type="match status" value="1"/>
</dbReference>
<proteinExistence type="predicted"/>
<dbReference type="Gene3D" id="3.10.129.10">
    <property type="entry name" value="Hotdog Thioesterase"/>
    <property type="match status" value="1"/>
</dbReference>
<sequence length="154" mass="17234">MKTVPHVNDLLPHEAPMILIDDMIDVGEKHIHCRVTSKESNLFFDQEIKAIPGWVGIELMAQTIAAWSGYHAWHEGGEPPVGFLLGSRRYNTDTSVFPAGQVLDIHADHMMESNGMAVFACRIEHDGVEIATAQLNAFVPPKEKLEQMMNRDTQ</sequence>
<dbReference type="SUPFAM" id="SSF54637">
    <property type="entry name" value="Thioesterase/thiol ester dehydrase-isomerase"/>
    <property type="match status" value="1"/>
</dbReference>
<name>A0A1I5UX80_9GAMM</name>
<dbReference type="CDD" id="cd01289">
    <property type="entry name" value="FabA_like"/>
    <property type="match status" value="1"/>
</dbReference>
<protein>
    <submittedName>
        <fullName evidence="1">Predicted 3-hydroxylacyl-ACP dehydratase, HotDog domain</fullName>
    </submittedName>
</protein>
<dbReference type="GeneID" id="35873989"/>
<dbReference type="EMBL" id="FOWR01000034">
    <property type="protein sequence ID" value="SFP99818.1"/>
    <property type="molecule type" value="Genomic_DNA"/>
</dbReference>
<dbReference type="Proteomes" id="UP000182692">
    <property type="component" value="Unassembled WGS sequence"/>
</dbReference>
<evidence type="ECO:0000313" key="1">
    <source>
        <dbReference type="EMBL" id="SFP99818.1"/>
    </source>
</evidence>
<dbReference type="AlphaFoldDB" id="A0A1I5UX80"/>
<dbReference type="PIRSF" id="PIRSF020565">
    <property type="entry name" value="3Ho_Ac_ACP_DH_prd"/>
    <property type="match status" value="1"/>
</dbReference>
<dbReference type="RefSeq" id="WP_017014405.1">
    <property type="nucleotide sequence ID" value="NZ_FOWR01000034.1"/>
</dbReference>
<dbReference type="OrthoDB" id="9800188at2"/>
<accession>A0A1I5UX80</accession>
<dbReference type="InterPro" id="IPR029069">
    <property type="entry name" value="HotDog_dom_sf"/>
</dbReference>
<dbReference type="InterPro" id="IPR016776">
    <property type="entry name" value="ApeP-like_dehydratase"/>
</dbReference>
<gene>
    <name evidence="1" type="ORF">SAMN03084138_03762</name>
</gene>
<organism evidence="1 2">
    <name type="scientific">Enterovibrio norvegicus DSM 15893</name>
    <dbReference type="NCBI Taxonomy" id="1121869"/>
    <lineage>
        <taxon>Bacteria</taxon>
        <taxon>Pseudomonadati</taxon>
        <taxon>Pseudomonadota</taxon>
        <taxon>Gammaproteobacteria</taxon>
        <taxon>Vibrionales</taxon>
        <taxon>Vibrionaceae</taxon>
        <taxon>Enterovibrio</taxon>
    </lineage>
</organism>
<reference evidence="1 2" key="1">
    <citation type="submission" date="2016-10" db="EMBL/GenBank/DDBJ databases">
        <authorList>
            <person name="de Groot N.N."/>
        </authorList>
    </citation>
    <scope>NUCLEOTIDE SEQUENCE [LARGE SCALE GENOMIC DNA]</scope>
    <source>
        <strain evidence="1 2">DSM 15893</strain>
    </source>
</reference>
<dbReference type="STRING" id="1121869.SAMN03084138_03762"/>
<evidence type="ECO:0000313" key="2">
    <source>
        <dbReference type="Proteomes" id="UP000182692"/>
    </source>
</evidence>